<protein>
    <recommendedName>
        <fullName evidence="2">Tape measure protein N-terminal domain-containing protein</fullName>
    </recommendedName>
</protein>
<gene>
    <name evidence="4" type="ORF">B6C91_05235</name>
    <name evidence="3" type="ORF">B6D08_09515</name>
</gene>
<keyword evidence="1" id="KW-0175">Coiled coil</keyword>
<dbReference type="OrthoDB" id="6174294at2"/>
<dbReference type="NCBIfam" id="TIGR02675">
    <property type="entry name" value="tape_meas_nterm"/>
    <property type="match status" value="1"/>
</dbReference>
<name>A0A242NHF6_9GAMM</name>
<dbReference type="Proteomes" id="UP000194977">
    <property type="component" value="Unassembled WGS sequence"/>
</dbReference>
<evidence type="ECO:0000259" key="2">
    <source>
        <dbReference type="Pfam" id="PF20155"/>
    </source>
</evidence>
<evidence type="ECO:0000313" key="5">
    <source>
        <dbReference type="Proteomes" id="UP000194800"/>
    </source>
</evidence>
<keyword evidence="5" id="KW-1185">Reference proteome</keyword>
<comment type="caution">
    <text evidence="3">The sequence shown here is derived from an EMBL/GenBank/DDBJ whole genome shotgun (WGS) entry which is preliminary data.</text>
</comment>
<dbReference type="EMBL" id="NART01000016">
    <property type="protein sequence ID" value="OTQ10557.1"/>
    <property type="molecule type" value="Genomic_DNA"/>
</dbReference>
<evidence type="ECO:0000256" key="1">
    <source>
        <dbReference type="SAM" id="Coils"/>
    </source>
</evidence>
<proteinExistence type="predicted"/>
<evidence type="ECO:0000313" key="3">
    <source>
        <dbReference type="EMBL" id="OTP98864.1"/>
    </source>
</evidence>
<organism evidence="3 6">
    <name type="scientific">Gilliamella apicola</name>
    <dbReference type="NCBI Taxonomy" id="1196095"/>
    <lineage>
        <taxon>Bacteria</taxon>
        <taxon>Pseudomonadati</taxon>
        <taxon>Pseudomonadota</taxon>
        <taxon>Gammaproteobacteria</taxon>
        <taxon>Orbales</taxon>
        <taxon>Orbaceae</taxon>
        <taxon>Gilliamella</taxon>
    </lineage>
</organism>
<feature type="domain" description="Tape measure protein N-terminal" evidence="2">
    <location>
        <begin position="83"/>
        <end position="277"/>
    </location>
</feature>
<evidence type="ECO:0000313" key="6">
    <source>
        <dbReference type="Proteomes" id="UP000194977"/>
    </source>
</evidence>
<feature type="coiled-coil region" evidence="1">
    <location>
        <begin position="692"/>
        <end position="742"/>
    </location>
</feature>
<accession>A0A242NHF6</accession>
<dbReference type="Proteomes" id="UP000194800">
    <property type="component" value="Unassembled WGS sequence"/>
</dbReference>
<dbReference type="Pfam" id="PF20155">
    <property type="entry name" value="TMP_3"/>
    <property type="match status" value="1"/>
</dbReference>
<evidence type="ECO:0000313" key="4">
    <source>
        <dbReference type="EMBL" id="OTQ10557.1"/>
    </source>
</evidence>
<reference evidence="5 6" key="1">
    <citation type="submission" date="2017-03" db="EMBL/GenBank/DDBJ databases">
        <title>Comparative genomics of honeybee gut symbionts reveal geographically distinct and subgroup specific antibiotic resistance.</title>
        <authorList>
            <person name="Ludvigsen J."/>
            <person name="Porcellato D."/>
            <person name="Labee-Lund T.M."/>
            <person name="Amdam G.V."/>
            <person name="Rudi K."/>
        </authorList>
    </citation>
    <scope>NUCLEOTIDE SEQUENCE [LARGE SCALE GENOMIC DNA]</scope>
    <source>
        <strain evidence="3 6">A-7-12</strain>
        <strain evidence="4 5">A-9-12</strain>
    </source>
</reference>
<dbReference type="InterPro" id="IPR013491">
    <property type="entry name" value="Tape_meas_N"/>
</dbReference>
<sequence>MATLRELAIRVTADSSSYQREMSRATRLGTDYYKTIEERSRRFDAYIASNNRSIQAMNAQLHGLKSSALSLATAFAGGFAITSIINTADDWGQMASRVKMAVNSVEGSIDNYQNVQKRLLEISNRNAKSITDSQELYIATASSMRDLGYSTNDTIDFIEAMSNSYTINATSAEKVQSSINIINKAMITGKVSGKQWQDLMASTPNIVTALSNSIGKSEKVIRNLGNSGQISMRQLTDAMVKAKDETGKLADNMGNTIKDGFVQISNSFGVLIGELNDSAGITRGLASGLKIIADNIGLVTGAAGVFVSIGLGRYFGRLSNSIIDATKTTLDNRTAQISLAQTQLAAVKTLQAKAVAEVNAARFEAQRAVGLKANLIAQNNLTAAINRQTQANKELALAQSKVDTLTSKMGLLSRASSSLLGLLGGPVGLAVTALTVGSAFFSMRDGAEEAKKPIEELQLPVDQLLARFKELNKGRQDNIVAGLTVEVKTDSANVDTEIDKLKKNLEGKLKTKWAARGVYSTELVVSKKDQVAINEYIGQLKNLKSELDKGAISEFDFGTKLSQLGDKLITAVGGGQEFKTALGNMTGALLTSSGALGKAQEKLIAIQGVAVAVASGIKTIDVVDFPNLDNQLGTLSLQLDVNNAKSDYGAESAYVLAGLQRAAGNAALEHAADLIKLATTQELSGNMSDELAEKLTELANKLRQNYKLEQNLKHSSSSKSPAELYKSQLDKLNNQINAYTDITELQKLRRQLAEGELRKLSEIQKKTLETKAIELDKLNAQKEYKSILDSLRTPAEQQLDTYKKHLEFIEKGNFSLREREELLARMTKKSLESAPTFSYQNSYSGLGSDLLNVAEDEKRLQDWKEQQIAAQTELLNQKKINMEEYADFVVNIEDKMQKKQQDIQDAYTLATLGTFSSLTGSIADMFKATAGESSAAYKAMFLTSKAAAIAQAIISTEVAADKALELGPILGIEASSMVRGLGYASVGLIAAQTITGMAHSGIDRIPREGTWLLEEGERVVDARTNADLKDFLGTSKQSSSGGLTLNMPLTAGGGVTHDELAVFGEKIKSDIFKIYTDAIRPGGLLNRR</sequence>
<dbReference type="AlphaFoldDB" id="A0A242NHF6"/>
<dbReference type="EMBL" id="NARP01000024">
    <property type="protein sequence ID" value="OTP98864.1"/>
    <property type="molecule type" value="Genomic_DNA"/>
</dbReference>